<evidence type="ECO:0000313" key="5">
    <source>
        <dbReference type="Proteomes" id="UP000677228"/>
    </source>
</evidence>
<dbReference type="GO" id="GO:0031012">
    <property type="term" value="C:extracellular matrix"/>
    <property type="evidence" value="ECO:0007669"/>
    <property type="project" value="TreeGrafter"/>
</dbReference>
<comment type="caution">
    <text evidence="3">The sequence shown here is derived from an EMBL/GenBank/DDBJ whole genome shotgun (WGS) entry which is preliminary data.</text>
</comment>
<sequence>MIFYNILILFIYYFQLYNTCPLKTVNIQTGCYCGIEIDGTNYIHCHPYSISQIPQFSRSYIYDKLNISSNYIQSITNNSFINLRVRKIYLENNVIQTIDSHTFETIGNYLEELTIQVVNNYQDFNFLCYGTWKKLRYLELIGFNFSLIQSTLQCFQNLKRMEKLVIKNSILFELSHYLYTLPILNDLTLTDNQLEYLKIDNNNQQLSNVKILNLTNNLFKNTSEISTILIKFPKLDTLDLSYNKFNQFSQPSLQVSNINFSHNHFIYLTFDNNLLLNNINYDFSSNQLCTLNNNKTYYHEQNHYYINLSNNRIHCDCRLAYFLFNNDQQLLLLSSKISTSHIFEHAICATPNDVKGKLLNDL</sequence>
<proteinExistence type="predicted"/>
<reference evidence="3" key="1">
    <citation type="submission" date="2021-02" db="EMBL/GenBank/DDBJ databases">
        <authorList>
            <person name="Nowell W R."/>
        </authorList>
    </citation>
    <scope>NUCLEOTIDE SEQUENCE</scope>
</reference>
<dbReference type="Proteomes" id="UP000682733">
    <property type="component" value="Unassembled WGS sequence"/>
</dbReference>
<evidence type="ECO:0000256" key="1">
    <source>
        <dbReference type="ARBA" id="ARBA00022729"/>
    </source>
</evidence>
<accession>A0A8S2G1M6</accession>
<dbReference type="PANTHER" id="PTHR24373">
    <property type="entry name" value="SLIT RELATED LEUCINE-RICH REPEAT NEURONAL PROTEIN"/>
    <property type="match status" value="1"/>
</dbReference>
<dbReference type="InterPro" id="IPR032675">
    <property type="entry name" value="LRR_dom_sf"/>
</dbReference>
<dbReference type="EMBL" id="CAJOBA010069629">
    <property type="protein sequence ID" value="CAF4383891.1"/>
    <property type="molecule type" value="Genomic_DNA"/>
</dbReference>
<evidence type="ECO:0008006" key="6">
    <source>
        <dbReference type="Google" id="ProtNLM"/>
    </source>
</evidence>
<dbReference type="SUPFAM" id="SSF52058">
    <property type="entry name" value="L domain-like"/>
    <property type="match status" value="1"/>
</dbReference>
<evidence type="ECO:0000313" key="3">
    <source>
        <dbReference type="EMBL" id="CAF1583560.1"/>
    </source>
</evidence>
<evidence type="ECO:0000313" key="4">
    <source>
        <dbReference type="EMBL" id="CAF4383891.1"/>
    </source>
</evidence>
<gene>
    <name evidence="3" type="ORF">OVA965_LOCUS41113</name>
    <name evidence="4" type="ORF">TMI583_LOCUS42683</name>
</gene>
<evidence type="ECO:0000256" key="2">
    <source>
        <dbReference type="SAM" id="SignalP"/>
    </source>
</evidence>
<feature type="chain" id="PRO_5036273553" description="Leucine rich repeat protein" evidence="2">
    <location>
        <begin position="20"/>
        <end position="362"/>
    </location>
</feature>
<protein>
    <recommendedName>
        <fullName evidence="6">Leucine rich repeat protein</fullName>
    </recommendedName>
</protein>
<dbReference type="Gene3D" id="3.80.10.10">
    <property type="entry name" value="Ribonuclease Inhibitor"/>
    <property type="match status" value="3"/>
</dbReference>
<feature type="non-terminal residue" evidence="3">
    <location>
        <position position="362"/>
    </location>
</feature>
<name>A0A8S2G1M6_9BILA</name>
<dbReference type="PANTHER" id="PTHR24373:SF370">
    <property type="entry name" value="FISH-LIPS, ISOFORM E"/>
    <property type="match status" value="1"/>
</dbReference>
<dbReference type="Proteomes" id="UP000677228">
    <property type="component" value="Unassembled WGS sequence"/>
</dbReference>
<keyword evidence="1 2" id="KW-0732">Signal</keyword>
<dbReference type="InterPro" id="IPR050328">
    <property type="entry name" value="Dev_Immune_Receptor"/>
</dbReference>
<dbReference type="EMBL" id="CAJNOK010046467">
    <property type="protein sequence ID" value="CAF1583560.1"/>
    <property type="molecule type" value="Genomic_DNA"/>
</dbReference>
<dbReference type="AlphaFoldDB" id="A0A8S2G1M6"/>
<organism evidence="3 5">
    <name type="scientific">Didymodactylos carnosus</name>
    <dbReference type="NCBI Taxonomy" id="1234261"/>
    <lineage>
        <taxon>Eukaryota</taxon>
        <taxon>Metazoa</taxon>
        <taxon>Spiralia</taxon>
        <taxon>Gnathifera</taxon>
        <taxon>Rotifera</taxon>
        <taxon>Eurotatoria</taxon>
        <taxon>Bdelloidea</taxon>
        <taxon>Philodinida</taxon>
        <taxon>Philodinidae</taxon>
        <taxon>Didymodactylos</taxon>
    </lineage>
</organism>
<feature type="signal peptide" evidence="2">
    <location>
        <begin position="1"/>
        <end position="19"/>
    </location>
</feature>
<dbReference type="GO" id="GO:0005615">
    <property type="term" value="C:extracellular space"/>
    <property type="evidence" value="ECO:0007669"/>
    <property type="project" value="TreeGrafter"/>
</dbReference>